<dbReference type="InterPro" id="IPR010622">
    <property type="entry name" value="FAST_Leu-rich"/>
</dbReference>
<dbReference type="AlphaFoldDB" id="A0A5E4QCL0"/>
<gene>
    <name evidence="2" type="ORF">LSINAPIS_LOCUS6965</name>
</gene>
<dbReference type="GO" id="GO:0044528">
    <property type="term" value="P:regulation of mitochondrial mRNA stability"/>
    <property type="evidence" value="ECO:0007669"/>
    <property type="project" value="InterPro"/>
</dbReference>
<dbReference type="PROSITE" id="PS51286">
    <property type="entry name" value="RAP"/>
    <property type="match status" value="1"/>
</dbReference>
<dbReference type="InterPro" id="IPR013584">
    <property type="entry name" value="RAP"/>
</dbReference>
<name>A0A5E4QCL0_9NEOP</name>
<keyword evidence="3" id="KW-1185">Reference proteome</keyword>
<evidence type="ECO:0000313" key="3">
    <source>
        <dbReference type="Proteomes" id="UP000324832"/>
    </source>
</evidence>
<protein>
    <recommendedName>
        <fullName evidence="1">RAP domain-containing protein</fullName>
    </recommendedName>
</protein>
<accession>A0A5E4QCL0</accession>
<dbReference type="Proteomes" id="UP000324832">
    <property type="component" value="Unassembled WGS sequence"/>
</dbReference>
<evidence type="ECO:0000313" key="2">
    <source>
        <dbReference type="EMBL" id="VVC95183.1"/>
    </source>
</evidence>
<sequence length="641" mass="74906">MLLRSYSKTRNSLLLCSKQCVPVKSYNAVYSRFFSDEILYDNKNIINGTILIENGYNVQELPVVIRKIKDLPELDSSLIKKAPEGSSESINYHLIQEEFKQCMNLRDIFTLINKCTKITPNIALGAIERIYELEKNPLTLPIDTQNDHINYAKDAILEKLLKVVMKTEETQTIINILKTSSTLIEPYKFKFCDELLLRVIDSKLSVEQLCEFAKFLTENSKEPKYHEMIDKLWVGFKEKEDQINETNIVDIFKALSGFKVSKKIITLLVEHKLAELWPQINTDSMQVIMDVIITEKYFSLQTLAILANWFYANIHAFNEETMLEILTKFMKLDYYNEQVERALEKYLRFKREKIQSYVFIVSVLNYCMQFQLRNTIILDICYEYYMNNISTIPPSFLKSMIYPFGFLYYNQLEEFRKVTEEVLIEKFKRISIDDLCSIVLSFIYMGHYSKELISKLFHPEVVTKVNNPNILRKLYLIDTCLSVECDNESGPFLPKDQWLQPVSQDKRVSHIISKIKEHIVGVVGSEDNLSTGVLIPNYCSDETYLIDIMLHPVGLGSSTFNWKMRLRKNENTAILIHLPNHYCSDNHLIGQQMLRRRHLSLLGFKVISIDYSTICQLFMSNRIPELKQYIEQNITLKQSSV</sequence>
<organism evidence="2 3">
    <name type="scientific">Leptidea sinapis</name>
    <dbReference type="NCBI Taxonomy" id="189913"/>
    <lineage>
        <taxon>Eukaryota</taxon>
        <taxon>Metazoa</taxon>
        <taxon>Ecdysozoa</taxon>
        <taxon>Arthropoda</taxon>
        <taxon>Hexapoda</taxon>
        <taxon>Insecta</taxon>
        <taxon>Pterygota</taxon>
        <taxon>Neoptera</taxon>
        <taxon>Endopterygota</taxon>
        <taxon>Lepidoptera</taxon>
        <taxon>Glossata</taxon>
        <taxon>Ditrysia</taxon>
        <taxon>Papilionoidea</taxon>
        <taxon>Pieridae</taxon>
        <taxon>Dismorphiinae</taxon>
        <taxon>Leptidea</taxon>
    </lineage>
</organism>
<feature type="domain" description="RAP" evidence="1">
    <location>
        <begin position="572"/>
        <end position="632"/>
    </location>
</feature>
<proteinExistence type="predicted"/>
<dbReference type="SMART" id="SM00952">
    <property type="entry name" value="RAP"/>
    <property type="match status" value="1"/>
</dbReference>
<reference evidence="2 3" key="1">
    <citation type="submission" date="2017-07" db="EMBL/GenBank/DDBJ databases">
        <authorList>
            <person name="Talla V."/>
            <person name="Backstrom N."/>
        </authorList>
    </citation>
    <scope>NUCLEOTIDE SEQUENCE [LARGE SCALE GENOMIC DNA]</scope>
</reference>
<dbReference type="Pfam" id="PF06743">
    <property type="entry name" value="FAST_1"/>
    <property type="match status" value="1"/>
</dbReference>
<dbReference type="Pfam" id="PF08373">
    <property type="entry name" value="RAP"/>
    <property type="match status" value="1"/>
</dbReference>
<dbReference type="EMBL" id="FZQP02002226">
    <property type="protein sequence ID" value="VVC95183.1"/>
    <property type="molecule type" value="Genomic_DNA"/>
</dbReference>
<evidence type="ECO:0000259" key="1">
    <source>
        <dbReference type="PROSITE" id="PS51286"/>
    </source>
</evidence>